<evidence type="ECO:0000313" key="5">
    <source>
        <dbReference type="Proteomes" id="UP000332933"/>
    </source>
</evidence>
<dbReference type="PROSITE" id="PS00141">
    <property type="entry name" value="ASP_PROTEASE"/>
    <property type="match status" value="1"/>
</dbReference>
<keyword evidence="5" id="KW-1185">Reference proteome</keyword>
<evidence type="ECO:0000313" key="3">
    <source>
        <dbReference type="EMBL" id="KAF0683762.1"/>
    </source>
</evidence>
<dbReference type="EMBL" id="VJMH01007371">
    <property type="protein sequence ID" value="KAF0683762.1"/>
    <property type="molecule type" value="Genomic_DNA"/>
</dbReference>
<accession>A0A485LPU2</accession>
<feature type="transmembrane region" description="Helical" evidence="2">
    <location>
        <begin position="26"/>
        <end position="48"/>
    </location>
</feature>
<keyword evidence="2" id="KW-0472">Membrane</keyword>
<keyword evidence="2" id="KW-1133">Transmembrane helix</keyword>
<dbReference type="GO" id="GO:0004190">
    <property type="term" value="F:aspartic-type endopeptidase activity"/>
    <property type="evidence" value="ECO:0007669"/>
    <property type="project" value="InterPro"/>
</dbReference>
<evidence type="ECO:0000313" key="4">
    <source>
        <dbReference type="EMBL" id="VFU00851.1"/>
    </source>
</evidence>
<keyword evidence="2" id="KW-0812">Transmembrane</keyword>
<protein>
    <submittedName>
        <fullName evidence="4">Aste57867_24209 protein</fullName>
    </submittedName>
</protein>
<feature type="compositionally biased region" description="Low complexity" evidence="1">
    <location>
        <begin position="108"/>
        <end position="118"/>
    </location>
</feature>
<feature type="region of interest" description="Disordered" evidence="1">
    <location>
        <begin position="88"/>
        <end position="118"/>
    </location>
</feature>
<evidence type="ECO:0000256" key="1">
    <source>
        <dbReference type="SAM" id="MobiDB-lite"/>
    </source>
</evidence>
<evidence type="ECO:0000256" key="2">
    <source>
        <dbReference type="SAM" id="Phobius"/>
    </source>
</evidence>
<dbReference type="EMBL" id="CAADRA010007397">
    <property type="protein sequence ID" value="VFU00851.1"/>
    <property type="molecule type" value="Genomic_DNA"/>
</dbReference>
<gene>
    <name evidence="4" type="primary">Aste57867_24209</name>
    <name evidence="3" type="ORF">As57867_024134</name>
    <name evidence="4" type="ORF">ASTE57867_24209</name>
</gene>
<dbReference type="Proteomes" id="UP000332933">
    <property type="component" value="Unassembled WGS sequence"/>
</dbReference>
<dbReference type="GO" id="GO:0006508">
    <property type="term" value="P:proteolysis"/>
    <property type="evidence" value="ECO:0007669"/>
    <property type="project" value="InterPro"/>
</dbReference>
<reference evidence="3" key="2">
    <citation type="submission" date="2019-06" db="EMBL/GenBank/DDBJ databases">
        <title>Genomics analysis of Aphanomyces spp. identifies a new class of oomycete effector associated with host adaptation.</title>
        <authorList>
            <person name="Gaulin E."/>
        </authorList>
    </citation>
    <scope>NUCLEOTIDE SEQUENCE</scope>
    <source>
        <strain evidence="3">CBS 578.67</strain>
    </source>
</reference>
<dbReference type="AlphaFoldDB" id="A0A485LPU2"/>
<organism evidence="4 5">
    <name type="scientific">Aphanomyces stellatus</name>
    <dbReference type="NCBI Taxonomy" id="120398"/>
    <lineage>
        <taxon>Eukaryota</taxon>
        <taxon>Sar</taxon>
        <taxon>Stramenopiles</taxon>
        <taxon>Oomycota</taxon>
        <taxon>Saprolegniomycetes</taxon>
        <taxon>Saprolegniales</taxon>
        <taxon>Verrucalvaceae</taxon>
        <taxon>Aphanomyces</taxon>
    </lineage>
</organism>
<feature type="compositionally biased region" description="Low complexity" evidence="1">
    <location>
        <begin position="91"/>
        <end position="100"/>
    </location>
</feature>
<proteinExistence type="predicted"/>
<sequence length="230" mass="25165">MDLEATRLPDDVCRARVAARPIRYRYIPLAVSAVVASLTAPLLPLTCATKRRERRTNKILPTLPPFARPARIMAIKRAVRTFDTETISQVARPPTSPATADTDDTIRDATTTWPDDLRDALPPADYTVLDLDLSLGDVMPLSNKKQHHARLDDLFTEYGQGALKIARHRTRGFNRPTGTSKTPNSRTISDAPPLAPVLLCHRRNPCEALIDTGAAASIISEAAWLAVGAT</sequence>
<name>A0A485LPU2_9STRA</name>
<reference evidence="4 5" key="1">
    <citation type="submission" date="2019-03" db="EMBL/GenBank/DDBJ databases">
        <authorList>
            <person name="Gaulin E."/>
            <person name="Dumas B."/>
        </authorList>
    </citation>
    <scope>NUCLEOTIDE SEQUENCE [LARGE SCALE GENOMIC DNA]</scope>
    <source>
        <strain evidence="4">CBS 568.67</strain>
    </source>
</reference>
<dbReference type="InterPro" id="IPR001969">
    <property type="entry name" value="Aspartic_peptidase_AS"/>
</dbReference>